<keyword evidence="3" id="KW-1185">Reference proteome</keyword>
<evidence type="ECO:0000256" key="1">
    <source>
        <dbReference type="SAM" id="MobiDB-lite"/>
    </source>
</evidence>
<dbReference type="AlphaFoldDB" id="A0A0G4PKQ2"/>
<dbReference type="Proteomes" id="UP000053732">
    <property type="component" value="Unassembled WGS sequence"/>
</dbReference>
<organism evidence="2 3">
    <name type="scientific">Penicillium camemberti (strain FM 013)</name>
    <dbReference type="NCBI Taxonomy" id="1429867"/>
    <lineage>
        <taxon>Eukaryota</taxon>
        <taxon>Fungi</taxon>
        <taxon>Dikarya</taxon>
        <taxon>Ascomycota</taxon>
        <taxon>Pezizomycotina</taxon>
        <taxon>Eurotiomycetes</taxon>
        <taxon>Eurotiomycetidae</taxon>
        <taxon>Eurotiales</taxon>
        <taxon>Aspergillaceae</taxon>
        <taxon>Penicillium</taxon>
    </lineage>
</organism>
<sequence length="144" mass="14663">MSEKNNTPATVAPPAPSNSQKVTKRRRPRGGKKIRPKGTEKALLAVAEAGSVAGTEVAARPASYQAPSLLAASLPKPVLLSNANIRINIASTGVAAPAVGLAHQITIASLVPGLNLSEGEVHALAAYLPHIIAGFVQGRRAAGL</sequence>
<evidence type="ECO:0000313" key="3">
    <source>
        <dbReference type="Proteomes" id="UP000053732"/>
    </source>
</evidence>
<feature type="compositionally biased region" description="Basic residues" evidence="1">
    <location>
        <begin position="22"/>
        <end position="36"/>
    </location>
</feature>
<dbReference type="EMBL" id="HG793152">
    <property type="protein sequence ID" value="CRL26776.1"/>
    <property type="molecule type" value="Genomic_DNA"/>
</dbReference>
<evidence type="ECO:0000313" key="2">
    <source>
        <dbReference type="EMBL" id="CRL26776.1"/>
    </source>
</evidence>
<protein>
    <submittedName>
        <fullName evidence="2">Str. FM013</fullName>
    </submittedName>
</protein>
<feature type="region of interest" description="Disordered" evidence="1">
    <location>
        <begin position="1"/>
        <end position="39"/>
    </location>
</feature>
<accession>A0A0G4PKQ2</accession>
<name>A0A0G4PKQ2_PENC3</name>
<gene>
    <name evidence="2" type="ORF">PCAMFM013_S019g000193</name>
</gene>
<proteinExistence type="predicted"/>
<reference evidence="2 3" key="1">
    <citation type="journal article" date="2014" name="Nat. Commun.">
        <title>Multiple recent horizontal transfers of a large genomic region in cheese making fungi.</title>
        <authorList>
            <person name="Cheeseman K."/>
            <person name="Ropars J."/>
            <person name="Renault P."/>
            <person name="Dupont J."/>
            <person name="Gouzy J."/>
            <person name="Branca A."/>
            <person name="Abraham A.L."/>
            <person name="Ceppi M."/>
            <person name="Conseiller E."/>
            <person name="Debuchy R."/>
            <person name="Malagnac F."/>
            <person name="Goarin A."/>
            <person name="Silar P."/>
            <person name="Lacoste S."/>
            <person name="Sallet E."/>
            <person name="Bensimon A."/>
            <person name="Giraud T."/>
            <person name="Brygoo Y."/>
        </authorList>
    </citation>
    <scope>NUCLEOTIDE SEQUENCE [LARGE SCALE GENOMIC DNA]</scope>
    <source>
        <strain evidence="3">FM 013</strain>
    </source>
</reference>
<feature type="compositionally biased region" description="Low complexity" evidence="1">
    <location>
        <begin position="1"/>
        <end position="10"/>
    </location>
</feature>